<dbReference type="PANTHER" id="PTHR35011">
    <property type="entry name" value="2,3-DIKETO-L-GULONATE TRAP TRANSPORTER SMALL PERMEASE PROTEIN YIAM"/>
    <property type="match status" value="1"/>
</dbReference>
<comment type="subunit">
    <text evidence="9">The complex comprises the extracytoplasmic solute receptor protein and the two transmembrane proteins.</text>
</comment>
<evidence type="ECO:0000313" key="11">
    <source>
        <dbReference type="EMBL" id="MFC3606788.1"/>
    </source>
</evidence>
<feature type="transmembrane region" description="Helical" evidence="9">
    <location>
        <begin position="51"/>
        <end position="68"/>
    </location>
</feature>
<organism evidence="11 12">
    <name type="scientific">Stutzerimonas tarimensis</name>
    <dbReference type="NCBI Taxonomy" id="1507735"/>
    <lineage>
        <taxon>Bacteria</taxon>
        <taxon>Pseudomonadati</taxon>
        <taxon>Pseudomonadota</taxon>
        <taxon>Gammaproteobacteria</taxon>
        <taxon>Pseudomonadales</taxon>
        <taxon>Pseudomonadaceae</taxon>
        <taxon>Stutzerimonas</taxon>
    </lineage>
</organism>
<dbReference type="RefSeq" id="WP_386361183.1">
    <property type="nucleotide sequence ID" value="NZ_JBHRXZ010000005.1"/>
</dbReference>
<gene>
    <name evidence="11" type="ORF">ACFOMF_03180</name>
</gene>
<evidence type="ECO:0000256" key="5">
    <source>
        <dbReference type="ARBA" id="ARBA00022692"/>
    </source>
</evidence>
<keyword evidence="4 9" id="KW-0997">Cell inner membrane</keyword>
<accession>A0ABV7T5M0</accession>
<dbReference type="Proteomes" id="UP001595630">
    <property type="component" value="Unassembled WGS sequence"/>
</dbReference>
<dbReference type="Pfam" id="PF04290">
    <property type="entry name" value="DctQ"/>
    <property type="match status" value="1"/>
</dbReference>
<keyword evidence="6 9" id="KW-1133">Transmembrane helix</keyword>
<evidence type="ECO:0000256" key="8">
    <source>
        <dbReference type="ARBA" id="ARBA00038436"/>
    </source>
</evidence>
<evidence type="ECO:0000256" key="7">
    <source>
        <dbReference type="ARBA" id="ARBA00023136"/>
    </source>
</evidence>
<keyword evidence="5 9" id="KW-0812">Transmembrane</keyword>
<reference evidence="12" key="1">
    <citation type="journal article" date="2019" name="Int. J. Syst. Evol. Microbiol.">
        <title>The Global Catalogue of Microorganisms (GCM) 10K type strain sequencing project: providing services to taxonomists for standard genome sequencing and annotation.</title>
        <authorList>
            <consortium name="The Broad Institute Genomics Platform"/>
            <consortium name="The Broad Institute Genome Sequencing Center for Infectious Disease"/>
            <person name="Wu L."/>
            <person name="Ma J."/>
        </authorList>
    </citation>
    <scope>NUCLEOTIDE SEQUENCE [LARGE SCALE GENOMIC DNA]</scope>
    <source>
        <strain evidence="12">KCTC 42447</strain>
    </source>
</reference>
<feature type="transmembrane region" description="Helical" evidence="9">
    <location>
        <begin position="89"/>
        <end position="109"/>
    </location>
</feature>
<evidence type="ECO:0000256" key="1">
    <source>
        <dbReference type="ARBA" id="ARBA00004429"/>
    </source>
</evidence>
<comment type="caution">
    <text evidence="11">The sequence shown here is derived from an EMBL/GenBank/DDBJ whole genome shotgun (WGS) entry which is preliminary data.</text>
</comment>
<feature type="domain" description="Tripartite ATP-independent periplasmic transporters DctQ component" evidence="10">
    <location>
        <begin position="27"/>
        <end position="153"/>
    </location>
</feature>
<dbReference type="InterPro" id="IPR007387">
    <property type="entry name" value="TRAP_DctQ"/>
</dbReference>
<keyword evidence="7 9" id="KW-0472">Membrane</keyword>
<sequence>MHRFLETGSRRLAAVTAALGALCALVMTLSLLTGVFYRYVLNSSLAWTDEVALLAFSWTTFLFASVLIRDLGHVRVTVLIDALPAPLKFLLERFNLLLVLLFGALMLWAGWKFTAFTMHQVSPALRYPLWLQGSAIPVSGALIVFHSIVLLFSPRARGETKESAQ</sequence>
<keyword evidence="2 9" id="KW-0813">Transport</keyword>
<feature type="transmembrane region" description="Helical" evidence="9">
    <location>
        <begin position="129"/>
        <end position="152"/>
    </location>
</feature>
<comment type="subcellular location">
    <subcellularLocation>
        <location evidence="1 9">Cell inner membrane</location>
        <topology evidence="1 9">Multi-pass membrane protein</topology>
    </subcellularLocation>
</comment>
<evidence type="ECO:0000259" key="10">
    <source>
        <dbReference type="Pfam" id="PF04290"/>
    </source>
</evidence>
<evidence type="ECO:0000256" key="3">
    <source>
        <dbReference type="ARBA" id="ARBA00022475"/>
    </source>
</evidence>
<keyword evidence="3" id="KW-1003">Cell membrane</keyword>
<feature type="transmembrane region" description="Helical" evidence="9">
    <location>
        <begin position="12"/>
        <end position="39"/>
    </location>
</feature>
<evidence type="ECO:0000256" key="6">
    <source>
        <dbReference type="ARBA" id="ARBA00022989"/>
    </source>
</evidence>
<keyword evidence="12" id="KW-1185">Reference proteome</keyword>
<dbReference type="PANTHER" id="PTHR35011:SF2">
    <property type="entry name" value="2,3-DIKETO-L-GULONATE TRAP TRANSPORTER SMALL PERMEASE PROTEIN YIAM"/>
    <property type="match status" value="1"/>
</dbReference>
<dbReference type="EMBL" id="JBHRXZ010000005">
    <property type="protein sequence ID" value="MFC3606788.1"/>
    <property type="molecule type" value="Genomic_DNA"/>
</dbReference>
<comment type="function">
    <text evidence="9">Part of the tripartite ATP-independent periplasmic (TRAP) transport system.</text>
</comment>
<protein>
    <recommendedName>
        <fullName evidence="9">TRAP transporter small permease protein</fullName>
    </recommendedName>
</protein>
<dbReference type="InterPro" id="IPR055348">
    <property type="entry name" value="DctQ"/>
</dbReference>
<evidence type="ECO:0000313" key="12">
    <source>
        <dbReference type="Proteomes" id="UP001595630"/>
    </source>
</evidence>
<name>A0ABV7T5M0_9GAMM</name>
<comment type="similarity">
    <text evidence="8 9">Belongs to the TRAP transporter small permease family.</text>
</comment>
<evidence type="ECO:0000256" key="2">
    <source>
        <dbReference type="ARBA" id="ARBA00022448"/>
    </source>
</evidence>
<proteinExistence type="inferred from homology"/>
<evidence type="ECO:0000256" key="9">
    <source>
        <dbReference type="RuleBase" id="RU369079"/>
    </source>
</evidence>
<evidence type="ECO:0000256" key="4">
    <source>
        <dbReference type="ARBA" id="ARBA00022519"/>
    </source>
</evidence>